<evidence type="ECO:0000259" key="15">
    <source>
        <dbReference type="Pfam" id="PF07715"/>
    </source>
</evidence>
<evidence type="ECO:0000256" key="5">
    <source>
        <dbReference type="ARBA" id="ARBA00022692"/>
    </source>
</evidence>
<evidence type="ECO:0000256" key="9">
    <source>
        <dbReference type="ARBA" id="ARBA00023136"/>
    </source>
</evidence>
<evidence type="ECO:0000256" key="12">
    <source>
        <dbReference type="RuleBase" id="RU003357"/>
    </source>
</evidence>
<evidence type="ECO:0000313" key="17">
    <source>
        <dbReference type="Proteomes" id="UP001216595"/>
    </source>
</evidence>
<evidence type="ECO:0000256" key="13">
    <source>
        <dbReference type="SAM" id="SignalP"/>
    </source>
</evidence>
<dbReference type="InterPro" id="IPR012910">
    <property type="entry name" value="Plug_dom"/>
</dbReference>
<dbReference type="EMBL" id="JAQQKW010000001">
    <property type="protein sequence ID" value="MDC7693037.1"/>
    <property type="molecule type" value="Genomic_DNA"/>
</dbReference>
<keyword evidence="13" id="KW-0732">Signal</keyword>
<evidence type="ECO:0000256" key="1">
    <source>
        <dbReference type="ARBA" id="ARBA00004571"/>
    </source>
</evidence>
<proteinExistence type="inferred from homology"/>
<keyword evidence="17" id="KW-1185">Reference proteome</keyword>
<dbReference type="InterPro" id="IPR039426">
    <property type="entry name" value="TonB-dep_rcpt-like"/>
</dbReference>
<evidence type="ECO:0000256" key="4">
    <source>
        <dbReference type="ARBA" id="ARBA00022496"/>
    </source>
</evidence>
<feature type="chain" id="PRO_5046626210" evidence="13">
    <location>
        <begin position="29"/>
        <end position="786"/>
    </location>
</feature>
<keyword evidence="8 12" id="KW-0798">TonB box</keyword>
<feature type="domain" description="TonB-dependent receptor-like beta-barrel" evidence="14">
    <location>
        <begin position="290"/>
        <end position="749"/>
    </location>
</feature>
<keyword evidence="7" id="KW-0406">Ion transport</keyword>
<evidence type="ECO:0000256" key="7">
    <source>
        <dbReference type="ARBA" id="ARBA00023065"/>
    </source>
</evidence>
<name>A0ABT5IA16_9CAUL</name>
<dbReference type="PROSITE" id="PS52016">
    <property type="entry name" value="TONB_DEPENDENT_REC_3"/>
    <property type="match status" value="1"/>
</dbReference>
<keyword evidence="6" id="KW-0408">Iron</keyword>
<comment type="caution">
    <text evidence="16">The sequence shown here is derived from an EMBL/GenBank/DDBJ whole genome shotgun (WGS) entry which is preliminary data.</text>
</comment>
<protein>
    <submittedName>
        <fullName evidence="16">TonB-dependent receptor</fullName>
    </submittedName>
</protein>
<reference evidence="16 17" key="1">
    <citation type="submission" date="2023-01" db="EMBL/GenBank/DDBJ databases">
        <title>Novel species of the genus Asticcacaulis isolated from rivers.</title>
        <authorList>
            <person name="Lu H."/>
        </authorList>
    </citation>
    <scope>NUCLEOTIDE SEQUENCE [LARGE SCALE GENOMIC DNA]</scope>
    <source>
        <strain evidence="16 17">DXS10W</strain>
    </source>
</reference>
<keyword evidence="3 11" id="KW-1134">Transmembrane beta strand</keyword>
<dbReference type="RefSeq" id="WP_272739806.1">
    <property type="nucleotide sequence ID" value="NZ_JAQQKW010000001.1"/>
</dbReference>
<comment type="subcellular location">
    <subcellularLocation>
        <location evidence="1 11">Cell outer membrane</location>
        <topology evidence="1 11">Multi-pass membrane protein</topology>
    </subcellularLocation>
</comment>
<evidence type="ECO:0000256" key="8">
    <source>
        <dbReference type="ARBA" id="ARBA00023077"/>
    </source>
</evidence>
<feature type="domain" description="TonB-dependent receptor plug" evidence="15">
    <location>
        <begin position="51"/>
        <end position="158"/>
    </location>
</feature>
<keyword evidence="2 11" id="KW-0813">Transport</keyword>
<dbReference type="Pfam" id="PF00593">
    <property type="entry name" value="TonB_dep_Rec_b-barrel"/>
    <property type="match status" value="1"/>
</dbReference>
<feature type="signal peptide" evidence="13">
    <location>
        <begin position="1"/>
        <end position="28"/>
    </location>
</feature>
<dbReference type="Proteomes" id="UP001216595">
    <property type="component" value="Unassembled WGS sequence"/>
</dbReference>
<accession>A0ABT5IA16</accession>
<evidence type="ECO:0000256" key="10">
    <source>
        <dbReference type="ARBA" id="ARBA00023237"/>
    </source>
</evidence>
<evidence type="ECO:0000259" key="14">
    <source>
        <dbReference type="Pfam" id="PF00593"/>
    </source>
</evidence>
<dbReference type="SUPFAM" id="SSF56935">
    <property type="entry name" value="Porins"/>
    <property type="match status" value="1"/>
</dbReference>
<organism evidence="16 17">
    <name type="scientific">Asticcacaulis currens</name>
    <dbReference type="NCBI Taxonomy" id="2984210"/>
    <lineage>
        <taxon>Bacteria</taxon>
        <taxon>Pseudomonadati</taxon>
        <taxon>Pseudomonadota</taxon>
        <taxon>Alphaproteobacteria</taxon>
        <taxon>Caulobacterales</taxon>
        <taxon>Caulobacteraceae</taxon>
        <taxon>Asticcacaulis</taxon>
    </lineage>
</organism>
<keyword evidence="4" id="KW-0410">Iron transport</keyword>
<dbReference type="Gene3D" id="2.40.170.20">
    <property type="entry name" value="TonB-dependent receptor, beta-barrel domain"/>
    <property type="match status" value="1"/>
</dbReference>
<dbReference type="PANTHER" id="PTHR32552">
    <property type="entry name" value="FERRICHROME IRON RECEPTOR-RELATED"/>
    <property type="match status" value="1"/>
</dbReference>
<evidence type="ECO:0000256" key="6">
    <source>
        <dbReference type="ARBA" id="ARBA00023004"/>
    </source>
</evidence>
<gene>
    <name evidence="16" type="ORF">PQU94_01940</name>
</gene>
<dbReference type="InterPro" id="IPR000531">
    <property type="entry name" value="Beta-barrel_TonB"/>
</dbReference>
<evidence type="ECO:0000313" key="16">
    <source>
        <dbReference type="EMBL" id="MDC7693037.1"/>
    </source>
</evidence>
<comment type="similarity">
    <text evidence="11 12">Belongs to the TonB-dependent receptor family.</text>
</comment>
<sequence length="786" mass="84912">MFLPLCGHRALPLAVRLLTATAITSAIAGPVWAQEVTEVVVTARKKPETLSHAPLSVAVITGEQMRGAGAYDLRDAQVLTPSLLITSTANEAQTTARLRGVGTVGDNPGLESSVGVVIDGVVRARTATAMSDLGVVERIEILKGPQTSLFGKGASAGIIQAVTQAPRFTPEQVYELTAGERGTFAATAYVSAPLADKWAGSLSLVHRQRDGQYRVTTGQGPRGETRDGDQNYDSLRGQLLYMDADRLGVRLIADYTARDENCCTGTVVQVGATAPWINSLAAGNGVATTADIDGRRAFSNRSTAQRIQDGGLSAEVNWRLDSGPTLTSLTAVRRFDHRQGYDADFSGADIYYRIPADFGTRFDTLSQEWRLAGKNGPLDWLTGVYLSSEKVTRRDSYVYGEDYEPYLSLLLSAGASPTRVASLTGLSAGSAYPIGGGARDIHRQTERNAALFANLDWALTSDVSAVLGLRFNRQTKTLNSAYSNTDGGVGCAAAQSRSATSLGTLCQSFSNPAFNRLDLRQKLSDDAVTGTFKLSWQTTPSVMSYASVARGWKGGGFNLDREQTSTFAADRDTSFRPETVTALEVGLKGRWWRGRLAFDAAAFHQQFHDFQLNTFLGATFLVTSVPELTSHGLEAETRLTLKNGLRLVSGVTWSESQFGPQPVPGLPRLTEARASFAPKWSATLQADYHREWQGLNWGAALDARYNSDYNTGSDLAPIKIQGAYTLMNGRLSVANRDETVALDLWGTNLTDETYYQVVFGAPLQSGTFNAFLGQPRTIGLTLRLRR</sequence>
<keyword evidence="9 11" id="KW-0472">Membrane</keyword>
<keyword evidence="5 11" id="KW-0812">Transmembrane</keyword>
<keyword evidence="10 11" id="KW-0998">Cell outer membrane</keyword>
<dbReference type="Pfam" id="PF07715">
    <property type="entry name" value="Plug"/>
    <property type="match status" value="1"/>
</dbReference>
<evidence type="ECO:0000256" key="2">
    <source>
        <dbReference type="ARBA" id="ARBA00022448"/>
    </source>
</evidence>
<dbReference type="PANTHER" id="PTHR32552:SF81">
    <property type="entry name" value="TONB-DEPENDENT OUTER MEMBRANE RECEPTOR"/>
    <property type="match status" value="1"/>
</dbReference>
<evidence type="ECO:0000256" key="3">
    <source>
        <dbReference type="ARBA" id="ARBA00022452"/>
    </source>
</evidence>
<keyword evidence="16" id="KW-0675">Receptor</keyword>
<evidence type="ECO:0000256" key="11">
    <source>
        <dbReference type="PROSITE-ProRule" id="PRU01360"/>
    </source>
</evidence>
<dbReference type="InterPro" id="IPR036942">
    <property type="entry name" value="Beta-barrel_TonB_sf"/>
</dbReference>